<dbReference type="InterPro" id="IPR000387">
    <property type="entry name" value="Tyr_Pase_dom"/>
</dbReference>
<proteinExistence type="predicted"/>
<dbReference type="Gene3D" id="3.90.190.10">
    <property type="entry name" value="Protein tyrosine phosphatase superfamily"/>
    <property type="match status" value="1"/>
</dbReference>
<evidence type="ECO:0000313" key="2">
    <source>
        <dbReference type="EMBL" id="EAU46914.1"/>
    </source>
</evidence>
<keyword evidence="3" id="KW-1185">Reference proteome</keyword>
<dbReference type="PROSITE" id="PS50056">
    <property type="entry name" value="TYR_PHOSPHATASE_2"/>
    <property type="match status" value="1"/>
</dbReference>
<dbReference type="EMBL" id="AATQ01000010">
    <property type="protein sequence ID" value="EAU46914.1"/>
    <property type="molecule type" value="Genomic_DNA"/>
</dbReference>
<name>Q0FS45_SALBH</name>
<accession>Q0FS45</accession>
<dbReference type="STRING" id="314265.R2601_17309"/>
<dbReference type="HOGENOM" id="CLU_047330_5_1_5"/>
<dbReference type="InterPro" id="IPR050561">
    <property type="entry name" value="PTP"/>
</dbReference>
<dbReference type="InterPro" id="IPR029021">
    <property type="entry name" value="Prot-tyrosine_phosphatase-like"/>
</dbReference>
<comment type="caution">
    <text evidence="2">The sequence shown here is derived from an EMBL/GenBank/DDBJ whole genome shotgun (WGS) entry which is preliminary data.</text>
</comment>
<dbReference type="SUPFAM" id="SSF52799">
    <property type="entry name" value="(Phosphotyrosine protein) phosphatases II"/>
    <property type="match status" value="1"/>
</dbReference>
<evidence type="ECO:0000259" key="1">
    <source>
        <dbReference type="PROSITE" id="PS50056"/>
    </source>
</evidence>
<organism evidence="2 3">
    <name type="scientific">Salipiger bermudensis (strain DSM 26914 / JCM 13377 / KCTC 12554 / HTCC2601)</name>
    <name type="common">Pelagibaca bermudensis</name>
    <dbReference type="NCBI Taxonomy" id="314265"/>
    <lineage>
        <taxon>Bacteria</taxon>
        <taxon>Pseudomonadati</taxon>
        <taxon>Pseudomonadota</taxon>
        <taxon>Alphaproteobacteria</taxon>
        <taxon>Rhodobacterales</taxon>
        <taxon>Roseobacteraceae</taxon>
        <taxon>Salipiger</taxon>
    </lineage>
</organism>
<dbReference type="eggNOG" id="COG2453">
    <property type="taxonomic scope" value="Bacteria"/>
</dbReference>
<dbReference type="AlphaFoldDB" id="Q0FS45"/>
<reference evidence="2 3" key="1">
    <citation type="journal article" date="2010" name="J. Bacteriol.">
        <title>Genome sequences of Pelagibaca bermudensis HTCC2601T and Maritimibacter alkaliphilus HTCC2654T, the type strains of two marine Roseobacter genera.</title>
        <authorList>
            <person name="Thrash J.C."/>
            <person name="Cho J.C."/>
            <person name="Ferriera S."/>
            <person name="Johnson J."/>
            <person name="Vergin K.L."/>
            <person name="Giovannoni S.J."/>
        </authorList>
    </citation>
    <scope>NUCLEOTIDE SEQUENCE [LARGE SCALE GENOMIC DNA]</scope>
    <source>
        <strain evidence="3">DSM 26914 / JCM 13377 / KCTC 12554 / HTCC2601</strain>
    </source>
</reference>
<sequence>MRGARSAARESRFARGGESGSIGAYDTFDASSLRMTMLHALRVLDGILAISPLPGAGGDLVGDLQHVADWRPSLVISLVSVAEFEAAGAGSVGSFIADHGARWEHLPIVDFGVPCAAFEDRWPEVSRAALHALQGGGRVLVHCRGGCGRSGMVALRLMIEAGEAPDEALSRLRGVRPCAVETEAQMGWALAAEREAAVFHRHGD</sequence>
<protein>
    <recommendedName>
        <fullName evidence="1">Tyrosine specific protein phosphatases domain-containing protein</fullName>
    </recommendedName>
</protein>
<feature type="domain" description="Tyrosine specific protein phosphatases" evidence="1">
    <location>
        <begin position="120"/>
        <end position="187"/>
    </location>
</feature>
<dbReference type="PANTHER" id="PTHR23339">
    <property type="entry name" value="TYROSINE SPECIFIC PROTEIN PHOSPHATASE AND DUAL SPECIFICITY PROTEIN PHOSPHATASE"/>
    <property type="match status" value="1"/>
</dbReference>
<dbReference type="PROSITE" id="PS00383">
    <property type="entry name" value="TYR_PHOSPHATASE_1"/>
    <property type="match status" value="1"/>
</dbReference>
<dbReference type="Proteomes" id="UP000006230">
    <property type="component" value="Unassembled WGS sequence"/>
</dbReference>
<gene>
    <name evidence="2" type="ORF">R2601_17309</name>
</gene>
<dbReference type="InterPro" id="IPR016130">
    <property type="entry name" value="Tyr_Pase_AS"/>
</dbReference>
<evidence type="ECO:0000313" key="3">
    <source>
        <dbReference type="Proteomes" id="UP000006230"/>
    </source>
</evidence>